<dbReference type="GO" id="GO:0003676">
    <property type="term" value="F:nucleic acid binding"/>
    <property type="evidence" value="ECO:0007669"/>
    <property type="project" value="InterPro"/>
</dbReference>
<keyword evidence="3" id="KW-1185">Reference proteome</keyword>
<dbReference type="PANTHER" id="PTHR47074:SF11">
    <property type="entry name" value="REVERSE TRANSCRIPTASE-LIKE PROTEIN"/>
    <property type="match status" value="1"/>
</dbReference>
<dbReference type="InterPro" id="IPR002156">
    <property type="entry name" value="RNaseH_domain"/>
</dbReference>
<dbReference type="InterPro" id="IPR012337">
    <property type="entry name" value="RNaseH-like_sf"/>
</dbReference>
<accession>A0A835KWT6</accession>
<proteinExistence type="predicted"/>
<dbReference type="GO" id="GO:0004523">
    <property type="term" value="F:RNA-DNA hybrid ribonuclease activity"/>
    <property type="evidence" value="ECO:0007669"/>
    <property type="project" value="InterPro"/>
</dbReference>
<dbReference type="Gene3D" id="3.30.420.10">
    <property type="entry name" value="Ribonuclease H-like superfamily/Ribonuclease H"/>
    <property type="match status" value="1"/>
</dbReference>
<evidence type="ECO:0000313" key="2">
    <source>
        <dbReference type="EMBL" id="KAF8774983.1"/>
    </source>
</evidence>
<name>A0A835KWT6_9POAL</name>
<dbReference type="CDD" id="cd06222">
    <property type="entry name" value="RNase_H_like"/>
    <property type="match status" value="1"/>
</dbReference>
<dbReference type="InterPro" id="IPR052929">
    <property type="entry name" value="RNase_H-like_EbsB-rel"/>
</dbReference>
<comment type="caution">
    <text evidence="2">The sequence shown here is derived from an EMBL/GenBank/DDBJ whole genome shotgun (WGS) entry which is preliminary data.</text>
</comment>
<organism evidence="2 3">
    <name type="scientific">Digitaria exilis</name>
    <dbReference type="NCBI Taxonomy" id="1010633"/>
    <lineage>
        <taxon>Eukaryota</taxon>
        <taxon>Viridiplantae</taxon>
        <taxon>Streptophyta</taxon>
        <taxon>Embryophyta</taxon>
        <taxon>Tracheophyta</taxon>
        <taxon>Spermatophyta</taxon>
        <taxon>Magnoliopsida</taxon>
        <taxon>Liliopsida</taxon>
        <taxon>Poales</taxon>
        <taxon>Poaceae</taxon>
        <taxon>PACMAD clade</taxon>
        <taxon>Panicoideae</taxon>
        <taxon>Panicodae</taxon>
        <taxon>Paniceae</taxon>
        <taxon>Anthephorinae</taxon>
        <taxon>Digitaria</taxon>
    </lineage>
</organism>
<dbReference type="AlphaFoldDB" id="A0A835KWT6"/>
<reference evidence="2" key="1">
    <citation type="submission" date="2020-07" db="EMBL/GenBank/DDBJ databases">
        <title>Genome sequence and genetic diversity analysis of an under-domesticated orphan crop, white fonio (Digitaria exilis).</title>
        <authorList>
            <person name="Bennetzen J.L."/>
            <person name="Chen S."/>
            <person name="Ma X."/>
            <person name="Wang X."/>
            <person name="Yssel A.E.J."/>
            <person name="Chaluvadi S.R."/>
            <person name="Johnson M."/>
            <person name="Gangashetty P."/>
            <person name="Hamidou F."/>
            <person name="Sanogo M.D."/>
            <person name="Zwaenepoel A."/>
            <person name="Wallace J."/>
            <person name="Van De Peer Y."/>
            <person name="Van Deynze A."/>
        </authorList>
    </citation>
    <scope>NUCLEOTIDE SEQUENCE</scope>
    <source>
        <tissue evidence="2">Leaves</tissue>
    </source>
</reference>
<dbReference type="EMBL" id="JACEFO010000338">
    <property type="protein sequence ID" value="KAF8774983.1"/>
    <property type="molecule type" value="Genomic_DNA"/>
</dbReference>
<sequence>MRVEWLLPPEKQLLYSGHEWLLRLIDSVDDVVASRLVLILWRAWFIRNEITHSNRKLSITSSAKFLLNYWETLCSIRHEDSHIDAKGKRPAFIDHVAKAKLPSEHVCWVPPEEGMIKINVDGAFVEGDSAGYGLVIRDDKGDVQLSAWGMVHYAASAEEVELIACREGVKLAAEWVPRPAILESDCLVAINFLRRPGDQRSQSCLRLCLAM</sequence>
<dbReference type="Proteomes" id="UP000636709">
    <property type="component" value="Unassembled WGS sequence"/>
</dbReference>
<dbReference type="Pfam" id="PF13456">
    <property type="entry name" value="RVT_3"/>
    <property type="match status" value="1"/>
</dbReference>
<dbReference type="OrthoDB" id="1002684at2759"/>
<protein>
    <recommendedName>
        <fullName evidence="1">RNase H type-1 domain-containing protein</fullName>
    </recommendedName>
</protein>
<dbReference type="InterPro" id="IPR044730">
    <property type="entry name" value="RNase_H-like_dom_plant"/>
</dbReference>
<evidence type="ECO:0000259" key="1">
    <source>
        <dbReference type="Pfam" id="PF13456"/>
    </source>
</evidence>
<dbReference type="PANTHER" id="PTHR47074">
    <property type="entry name" value="BNAC02G40300D PROTEIN"/>
    <property type="match status" value="1"/>
</dbReference>
<gene>
    <name evidence="2" type="ORF">HU200_005031</name>
</gene>
<dbReference type="InterPro" id="IPR036397">
    <property type="entry name" value="RNaseH_sf"/>
</dbReference>
<dbReference type="SUPFAM" id="SSF53098">
    <property type="entry name" value="Ribonuclease H-like"/>
    <property type="match status" value="1"/>
</dbReference>
<evidence type="ECO:0000313" key="3">
    <source>
        <dbReference type="Proteomes" id="UP000636709"/>
    </source>
</evidence>
<feature type="domain" description="RNase H type-1" evidence="1">
    <location>
        <begin position="119"/>
        <end position="200"/>
    </location>
</feature>